<dbReference type="PANTHER" id="PTHR35936">
    <property type="entry name" value="MEMBRANE-BOUND LYTIC MUREIN TRANSGLYCOSYLASE F"/>
    <property type="match status" value="1"/>
</dbReference>
<sequence>MKTVLFAAGIAALSAMAPAFANAQTQPAPLPDAIRQQGFVRVGVETTYPPMSYKDPATNERRGVNTDLLAALSKEMGIEFRYEEMAFAQLIPAVTTGRVEFNGTSMTDTPARRDRLTFVNYASTGAQIFTTVAQQRGATQAADFCGRSVSAPRTTNYPRQVEEWSNANCVAAGKPPIRVIPSEGATATRTDLRQGRADGAVLGAEFVVYLSQQEPGTYAAVGTPLTRGLFGFSFDKAQAPLRDAVAAGLTRLIANGTYAEILKKHGLEHQALATVTIDAGE</sequence>
<reference evidence="4 5" key="1">
    <citation type="journal article" date="2013" name="Int. J. Syst. Evol. Microbiol.">
        <title>Roseomonas aerophila sp. nov., isolated from air.</title>
        <authorList>
            <person name="Kim S.J."/>
            <person name="Weon H.Y."/>
            <person name="Ahn J.H."/>
            <person name="Hong S.B."/>
            <person name="Seok S.J."/>
            <person name="Whang K.S."/>
            <person name="Kwon S.W."/>
        </authorList>
    </citation>
    <scope>NUCLEOTIDE SEQUENCE [LARGE SCALE GENOMIC DNA]</scope>
    <source>
        <strain evidence="4 5">NBRC 108923</strain>
    </source>
</reference>
<evidence type="ECO:0000256" key="1">
    <source>
        <dbReference type="ARBA" id="ARBA00022729"/>
    </source>
</evidence>
<gene>
    <name evidence="4" type="ORF">IBL26_14340</name>
</gene>
<dbReference type="InterPro" id="IPR001638">
    <property type="entry name" value="Solute-binding_3/MltF_N"/>
</dbReference>
<dbReference type="EMBL" id="JACTVA010000025">
    <property type="protein sequence ID" value="MBC9208021.1"/>
    <property type="molecule type" value="Genomic_DNA"/>
</dbReference>
<evidence type="ECO:0000313" key="5">
    <source>
        <dbReference type="Proteomes" id="UP000626026"/>
    </source>
</evidence>
<organism evidence="4 5">
    <name type="scientific">Teichococcus aerophilus</name>
    <dbReference type="NCBI Taxonomy" id="1224513"/>
    <lineage>
        <taxon>Bacteria</taxon>
        <taxon>Pseudomonadati</taxon>
        <taxon>Pseudomonadota</taxon>
        <taxon>Alphaproteobacteria</taxon>
        <taxon>Acetobacterales</taxon>
        <taxon>Roseomonadaceae</taxon>
        <taxon>Roseomonas</taxon>
    </lineage>
</organism>
<dbReference type="PANTHER" id="PTHR35936:SF17">
    <property type="entry name" value="ARGININE-BINDING EXTRACELLULAR PROTEIN ARTP"/>
    <property type="match status" value="1"/>
</dbReference>
<evidence type="ECO:0000256" key="2">
    <source>
        <dbReference type="SAM" id="SignalP"/>
    </source>
</evidence>
<dbReference type="SUPFAM" id="SSF53850">
    <property type="entry name" value="Periplasmic binding protein-like II"/>
    <property type="match status" value="1"/>
</dbReference>
<feature type="domain" description="Solute-binding protein family 3/N-terminal" evidence="3">
    <location>
        <begin position="39"/>
        <end position="269"/>
    </location>
</feature>
<dbReference type="SMART" id="SM00062">
    <property type="entry name" value="PBPb"/>
    <property type="match status" value="1"/>
</dbReference>
<name>A0ABR7RNW5_9PROT</name>
<dbReference type="Gene3D" id="3.40.190.10">
    <property type="entry name" value="Periplasmic binding protein-like II"/>
    <property type="match status" value="2"/>
</dbReference>
<keyword evidence="1 2" id="KW-0732">Signal</keyword>
<feature type="signal peptide" evidence="2">
    <location>
        <begin position="1"/>
        <end position="23"/>
    </location>
</feature>
<proteinExistence type="predicted"/>
<accession>A0ABR7RNW5</accession>
<keyword evidence="5" id="KW-1185">Reference proteome</keyword>
<dbReference type="Pfam" id="PF00497">
    <property type="entry name" value="SBP_bac_3"/>
    <property type="match status" value="1"/>
</dbReference>
<protein>
    <submittedName>
        <fullName evidence="4">Transporter substrate-binding domain-containing protein</fullName>
    </submittedName>
</protein>
<feature type="chain" id="PRO_5046660044" evidence="2">
    <location>
        <begin position="24"/>
        <end position="281"/>
    </location>
</feature>
<evidence type="ECO:0000313" key="4">
    <source>
        <dbReference type="EMBL" id="MBC9208021.1"/>
    </source>
</evidence>
<dbReference type="RefSeq" id="WP_187785186.1">
    <property type="nucleotide sequence ID" value="NZ_JACTVA010000025.1"/>
</dbReference>
<evidence type="ECO:0000259" key="3">
    <source>
        <dbReference type="SMART" id="SM00062"/>
    </source>
</evidence>
<dbReference type="Proteomes" id="UP000626026">
    <property type="component" value="Unassembled WGS sequence"/>
</dbReference>
<comment type="caution">
    <text evidence="4">The sequence shown here is derived from an EMBL/GenBank/DDBJ whole genome shotgun (WGS) entry which is preliminary data.</text>
</comment>